<comment type="caution">
    <text evidence="2">The sequence shown here is derived from an EMBL/GenBank/DDBJ whole genome shotgun (WGS) entry which is preliminary data.</text>
</comment>
<protein>
    <submittedName>
        <fullName evidence="2">Uncharacterized protein</fullName>
    </submittedName>
</protein>
<dbReference type="EMBL" id="JBHSKF010000025">
    <property type="protein sequence ID" value="MFC5291281.1"/>
    <property type="molecule type" value="Genomic_DNA"/>
</dbReference>
<sequence length="463" mass="49770">MTAPDIDQDEAVDADDAADTAGLALSDQDTELIRTSLAAASARQPTVHLLPGSEELVWAGKDGERHLLEVGGYSVILDTATGVIEPVDQEAVRQLAILRLGEVHGEGAEFPAGERTVALDYSTLQFVAEADGIATATALTLPDDTGESVQATLSIDLQWGVTLAPLSAPDSAAGEDAGGEEGTGDEGATEEAAAEEGAGDEAPTIDGNYLGSYYGDSEFPFDGRGFVISWDTWEVDQTTEDGMVGGRCTATSDGAQYELYAYFSGETGIQVVQATPTGDGDPDEEGGGITKEYLAGYYGSDRIEFEGAGIVVDWDTWEPDQTTDEGLIGSPAKGTDDDGVENDLYLWFDPAEGIQIVSAEKVGGPAEPEQVDPRLHFAEVLVPDLREHWSRTDRLLRDTSGKEYDVSAWLDGDYESEPEFEHFDGENFFLYMRMSTKDDARRVRCLLKVRDVEQITVEDEQSA</sequence>
<evidence type="ECO:0000256" key="1">
    <source>
        <dbReference type="SAM" id="MobiDB-lite"/>
    </source>
</evidence>
<accession>A0ABW0EX67</accession>
<reference evidence="3" key="1">
    <citation type="journal article" date="2019" name="Int. J. Syst. Evol. Microbiol.">
        <title>The Global Catalogue of Microorganisms (GCM) 10K type strain sequencing project: providing services to taxonomists for standard genome sequencing and annotation.</title>
        <authorList>
            <consortium name="The Broad Institute Genomics Platform"/>
            <consortium name="The Broad Institute Genome Sequencing Center for Infectious Disease"/>
            <person name="Wu L."/>
            <person name="Ma J."/>
        </authorList>
    </citation>
    <scope>NUCLEOTIDE SEQUENCE [LARGE SCALE GENOMIC DNA]</scope>
    <source>
        <strain evidence="3">CCUG 59778</strain>
    </source>
</reference>
<proteinExistence type="predicted"/>
<name>A0ABW0EX67_9PSEU</name>
<dbReference type="RefSeq" id="WP_378251195.1">
    <property type="nucleotide sequence ID" value="NZ_JBHSKF010000025.1"/>
</dbReference>
<dbReference type="Proteomes" id="UP001596157">
    <property type="component" value="Unassembled WGS sequence"/>
</dbReference>
<keyword evidence="3" id="KW-1185">Reference proteome</keyword>
<feature type="region of interest" description="Disordered" evidence="1">
    <location>
        <begin position="168"/>
        <end position="205"/>
    </location>
</feature>
<feature type="compositionally biased region" description="Acidic residues" evidence="1">
    <location>
        <begin position="177"/>
        <end position="199"/>
    </location>
</feature>
<organism evidence="2 3">
    <name type="scientific">Actinokineospora guangxiensis</name>
    <dbReference type="NCBI Taxonomy" id="1490288"/>
    <lineage>
        <taxon>Bacteria</taxon>
        <taxon>Bacillati</taxon>
        <taxon>Actinomycetota</taxon>
        <taxon>Actinomycetes</taxon>
        <taxon>Pseudonocardiales</taxon>
        <taxon>Pseudonocardiaceae</taxon>
        <taxon>Actinokineospora</taxon>
    </lineage>
</organism>
<gene>
    <name evidence="2" type="ORF">ACFPM7_29885</name>
</gene>
<evidence type="ECO:0000313" key="3">
    <source>
        <dbReference type="Proteomes" id="UP001596157"/>
    </source>
</evidence>
<evidence type="ECO:0000313" key="2">
    <source>
        <dbReference type="EMBL" id="MFC5291281.1"/>
    </source>
</evidence>